<sequence length="139" mass="14978">MLNSKLSASLLITSLVVVTPAVTLAESNIRTERVQFKSGASSKVIKGSIKGDQTVDYVINARKGQSANISLGSKNSSAYFNLIAPGETNVAIFNSSNDGNQFEGTLPKTGDYKVRVYLMRNAARRNEVANYSLDINISD</sequence>
<dbReference type="KEGG" id="wna:KA717_32220"/>
<evidence type="ECO:0000313" key="2">
    <source>
        <dbReference type="EMBL" id="UXE60243.1"/>
    </source>
</evidence>
<evidence type="ECO:0008006" key="3">
    <source>
        <dbReference type="Google" id="ProtNLM"/>
    </source>
</evidence>
<proteinExistence type="predicted"/>
<dbReference type="Proteomes" id="UP001065613">
    <property type="component" value="Chromosome"/>
</dbReference>
<keyword evidence="1" id="KW-0732">Signal</keyword>
<gene>
    <name evidence="2" type="ORF">KA717_32220</name>
</gene>
<name>A0A977KUK7_9CYAN</name>
<reference evidence="2" key="1">
    <citation type="submission" date="2021-04" db="EMBL/GenBank/DDBJ databases">
        <title>Genome sequence of Woronichinia naegeliana from Washington state freshwater lake bloom.</title>
        <authorList>
            <person name="Dreher T.W."/>
        </authorList>
    </citation>
    <scope>NUCLEOTIDE SEQUENCE</scope>
    <source>
        <strain evidence="2">WA131</strain>
    </source>
</reference>
<organism evidence="2">
    <name type="scientific">Woronichinia naegeliana WA131</name>
    <dbReference type="NCBI Taxonomy" id="2824559"/>
    <lineage>
        <taxon>Bacteria</taxon>
        <taxon>Bacillati</taxon>
        <taxon>Cyanobacteriota</taxon>
        <taxon>Cyanophyceae</taxon>
        <taxon>Synechococcales</taxon>
        <taxon>Coelosphaeriaceae</taxon>
        <taxon>Woronichinia</taxon>
    </lineage>
</organism>
<dbReference type="Gene3D" id="2.60.120.380">
    <property type="match status" value="1"/>
</dbReference>
<feature type="signal peptide" evidence="1">
    <location>
        <begin position="1"/>
        <end position="25"/>
    </location>
</feature>
<accession>A0A977KUK7</accession>
<protein>
    <recommendedName>
        <fullName evidence="3">DNA breaking-rejoining protein</fullName>
    </recommendedName>
</protein>
<dbReference type="EMBL" id="CP073041">
    <property type="protein sequence ID" value="UXE60243.1"/>
    <property type="molecule type" value="Genomic_DNA"/>
</dbReference>
<dbReference type="AlphaFoldDB" id="A0A977KUK7"/>
<evidence type="ECO:0000256" key="1">
    <source>
        <dbReference type="SAM" id="SignalP"/>
    </source>
</evidence>
<feature type="chain" id="PRO_5037077734" description="DNA breaking-rejoining protein" evidence="1">
    <location>
        <begin position="26"/>
        <end position="139"/>
    </location>
</feature>